<accession>A0A0V1MD56</accession>
<gene>
    <name evidence="1" type="ORF">T10_4722</name>
</gene>
<keyword evidence="2" id="KW-1185">Reference proteome</keyword>
<comment type="caution">
    <text evidence="1">The sequence shown here is derived from an EMBL/GenBank/DDBJ whole genome shotgun (WGS) entry which is preliminary data.</text>
</comment>
<reference evidence="1 2" key="1">
    <citation type="submission" date="2015-01" db="EMBL/GenBank/DDBJ databases">
        <title>Evolution of Trichinella species and genotypes.</title>
        <authorList>
            <person name="Korhonen P.K."/>
            <person name="Edoardo P."/>
            <person name="Giuseppe L.R."/>
            <person name="Gasser R.B."/>
        </authorList>
    </citation>
    <scope>NUCLEOTIDE SEQUENCE [LARGE SCALE GENOMIC DNA]</scope>
    <source>
        <strain evidence="1">ISS1980</strain>
    </source>
</reference>
<evidence type="ECO:0000313" key="2">
    <source>
        <dbReference type="Proteomes" id="UP000054843"/>
    </source>
</evidence>
<protein>
    <submittedName>
        <fullName evidence="1">Uncharacterized protein</fullName>
    </submittedName>
</protein>
<proteinExistence type="predicted"/>
<dbReference type="AlphaFoldDB" id="A0A0V1MD56"/>
<organism evidence="1 2">
    <name type="scientific">Trichinella papuae</name>
    <dbReference type="NCBI Taxonomy" id="268474"/>
    <lineage>
        <taxon>Eukaryota</taxon>
        <taxon>Metazoa</taxon>
        <taxon>Ecdysozoa</taxon>
        <taxon>Nematoda</taxon>
        <taxon>Enoplea</taxon>
        <taxon>Dorylaimia</taxon>
        <taxon>Trichinellida</taxon>
        <taxon>Trichinellidae</taxon>
        <taxon>Trichinella</taxon>
    </lineage>
</organism>
<name>A0A0V1MD56_9BILA</name>
<sequence length="97" mass="11598">MKVNLSVPIFPHISQIELPLRFASRFQIPLVFYDHLISLSIDLQLEQSFPVFYRKQEHQRHNCWEQLSLSLSVYVEYICEMFRNVDKNFLQLIPAIS</sequence>
<dbReference type="EMBL" id="JYDO01000128">
    <property type="protein sequence ID" value="KRZ69793.1"/>
    <property type="molecule type" value="Genomic_DNA"/>
</dbReference>
<dbReference type="Proteomes" id="UP000054843">
    <property type="component" value="Unassembled WGS sequence"/>
</dbReference>
<evidence type="ECO:0000313" key="1">
    <source>
        <dbReference type="EMBL" id="KRZ69793.1"/>
    </source>
</evidence>